<comment type="similarity">
    <text evidence="2">Belongs to the transpeptidase family.</text>
</comment>
<name>A0A9D1FYU5_9FIRM</name>
<dbReference type="GO" id="GO:0008658">
    <property type="term" value="F:penicillin binding"/>
    <property type="evidence" value="ECO:0007669"/>
    <property type="project" value="InterPro"/>
</dbReference>
<dbReference type="Gene3D" id="3.90.1310.10">
    <property type="entry name" value="Penicillin-binding protein 2a (Domain 2)"/>
    <property type="match status" value="1"/>
</dbReference>
<dbReference type="Proteomes" id="UP000824140">
    <property type="component" value="Unassembled WGS sequence"/>
</dbReference>
<accession>A0A9D1FYU5</accession>
<evidence type="ECO:0000256" key="1">
    <source>
        <dbReference type="ARBA" id="ARBA00004370"/>
    </source>
</evidence>
<dbReference type="EMBL" id="DVJN01000002">
    <property type="protein sequence ID" value="HIS91395.1"/>
    <property type="molecule type" value="Genomic_DNA"/>
</dbReference>
<dbReference type="InterPro" id="IPR001460">
    <property type="entry name" value="PCN-bd_Tpept"/>
</dbReference>
<dbReference type="InterPro" id="IPR012338">
    <property type="entry name" value="Beta-lactam/transpept-like"/>
</dbReference>
<evidence type="ECO:0000256" key="2">
    <source>
        <dbReference type="ARBA" id="ARBA00007171"/>
    </source>
</evidence>
<gene>
    <name evidence="6" type="ORF">IAA84_00075</name>
</gene>
<organism evidence="6 7">
    <name type="scientific">Candidatus Alectryocaccomicrobium excrementavium</name>
    <dbReference type="NCBI Taxonomy" id="2840668"/>
    <lineage>
        <taxon>Bacteria</taxon>
        <taxon>Bacillati</taxon>
        <taxon>Bacillota</taxon>
        <taxon>Clostridia</taxon>
        <taxon>Candidatus Alectryocaccomicrobium</taxon>
    </lineage>
</organism>
<dbReference type="Pfam" id="PF00905">
    <property type="entry name" value="Transpeptidase"/>
    <property type="match status" value="2"/>
</dbReference>
<evidence type="ECO:0008006" key="8">
    <source>
        <dbReference type="Google" id="ProtNLM"/>
    </source>
</evidence>
<dbReference type="Gene3D" id="3.40.710.10">
    <property type="entry name" value="DD-peptidase/beta-lactamase superfamily"/>
    <property type="match status" value="1"/>
</dbReference>
<dbReference type="SUPFAM" id="SSF56519">
    <property type="entry name" value="Penicillin binding protein dimerisation domain"/>
    <property type="match status" value="1"/>
</dbReference>
<dbReference type="Pfam" id="PF03717">
    <property type="entry name" value="PBP_dimer"/>
    <property type="match status" value="1"/>
</dbReference>
<feature type="domain" description="Penicillin-binding protein transpeptidase" evidence="4">
    <location>
        <begin position="641"/>
        <end position="791"/>
    </location>
</feature>
<keyword evidence="3" id="KW-0472">Membrane</keyword>
<evidence type="ECO:0000313" key="6">
    <source>
        <dbReference type="EMBL" id="HIS91395.1"/>
    </source>
</evidence>
<comment type="subcellular location">
    <subcellularLocation>
        <location evidence="1">Membrane</location>
    </subcellularLocation>
</comment>
<dbReference type="PANTHER" id="PTHR30627">
    <property type="entry name" value="PEPTIDOGLYCAN D,D-TRANSPEPTIDASE"/>
    <property type="match status" value="1"/>
</dbReference>
<proteinExistence type="inferred from homology"/>
<feature type="domain" description="Penicillin-binding protein transpeptidase" evidence="4">
    <location>
        <begin position="374"/>
        <end position="543"/>
    </location>
</feature>
<dbReference type="GO" id="GO:0071555">
    <property type="term" value="P:cell wall organization"/>
    <property type="evidence" value="ECO:0007669"/>
    <property type="project" value="TreeGrafter"/>
</dbReference>
<reference evidence="6" key="1">
    <citation type="submission" date="2020-10" db="EMBL/GenBank/DDBJ databases">
        <authorList>
            <person name="Gilroy R."/>
        </authorList>
    </citation>
    <scope>NUCLEOTIDE SEQUENCE</scope>
    <source>
        <strain evidence="6">13766</strain>
    </source>
</reference>
<sequence>MKPKISRCVLFCVLVLAIFGAMFTRLGSMQIQQQEDYVARAESRSTKTIIETGKRGTIYDANMIPLAYDRECFDVQFYRDPSRSSAADRAAYTQAIISAIELIEANGKTTITEFWLARDEEGNWQFDTGSSNPSVQETRIRQWRSNFMLNTEPVEELFDTLCENYAIPDDLDEEMKLKVLAIWQASRMTNFTSSPVTIAYDVDFQTVSEIEARSDELIGFSILESSTRVYPQKSLAAHVVGYTSKINSESLEEYQAKGYPNDAIVGAAGIESSMEDQLSPYIEYRQGQKYVEIDTRGKAVRELSYTAPTDGNSIVLTIDSKLQEAAERYLERIIETVHEEQLEIIADPSWQGTNRETLNRYIANNIEIQLAQSGGIVCMDPYSGRILAMASYPDYDLSLFEGTIDMGSWTEIIYDDRNPMFNRAIGARDTPGSIYKLVTSLGALAEGAITLETRISDEGAFTKTDTVHQPRCWINPSRISQHANQTIVEAISNSCNYFFYEVGYKLGITDITKWAAALGLTSKTNVELPGESTSFVGNQQTLYDSSRTIAEQYTDKPRIAYERIYARLVEAGTARGVEYDEDQLDRVTRMIMDVVDLEGTKDAVWPPAIREILLYEMGLPSEYISQNYMVNDFYSYINDLKWTPNETIMVAIGQSITQVTPIAVARYVSAIVNGGTVYDAQIIDQIIAADGTVVLDKQPVVANQINTDPAYFAAIRQGMANVTSTENDGTAAAAYENAKYPTAAKTGTSQRTELDVENNGWHVAYAPVEDPKLVVVVYVQNGYSGAKVTNAAKYTLQFYLDHLQQEEGKAVQSEYSMAE</sequence>
<reference evidence="6" key="2">
    <citation type="journal article" date="2021" name="PeerJ">
        <title>Extensive microbial diversity within the chicken gut microbiome revealed by metagenomics and culture.</title>
        <authorList>
            <person name="Gilroy R."/>
            <person name="Ravi A."/>
            <person name="Getino M."/>
            <person name="Pursley I."/>
            <person name="Horton D.L."/>
            <person name="Alikhan N.F."/>
            <person name="Baker D."/>
            <person name="Gharbi K."/>
            <person name="Hall N."/>
            <person name="Watson M."/>
            <person name="Adriaenssens E.M."/>
            <person name="Foster-Nyarko E."/>
            <person name="Jarju S."/>
            <person name="Secka A."/>
            <person name="Antonio M."/>
            <person name="Oren A."/>
            <person name="Chaudhuri R.R."/>
            <person name="La Ragione R."/>
            <person name="Hildebrand F."/>
            <person name="Pallen M.J."/>
        </authorList>
    </citation>
    <scope>NUCLEOTIDE SEQUENCE</scope>
    <source>
        <strain evidence="6">13766</strain>
    </source>
</reference>
<dbReference type="AlphaFoldDB" id="A0A9D1FYU5"/>
<dbReference type="InterPro" id="IPR005311">
    <property type="entry name" value="PBP_dimer"/>
</dbReference>
<dbReference type="GO" id="GO:0005886">
    <property type="term" value="C:plasma membrane"/>
    <property type="evidence" value="ECO:0007669"/>
    <property type="project" value="TreeGrafter"/>
</dbReference>
<dbReference type="Gene3D" id="1.10.10.1230">
    <property type="entry name" value="Penicillin-binding protein, N-terminal non-catalytic domain, head sub-domain"/>
    <property type="match status" value="1"/>
</dbReference>
<protein>
    <recommendedName>
        <fullName evidence="8">Penicillin-binding protein</fullName>
    </recommendedName>
</protein>
<evidence type="ECO:0000256" key="3">
    <source>
        <dbReference type="ARBA" id="ARBA00023136"/>
    </source>
</evidence>
<dbReference type="InterPro" id="IPR050515">
    <property type="entry name" value="Beta-lactam/transpept"/>
</dbReference>
<comment type="caution">
    <text evidence="6">The sequence shown here is derived from an EMBL/GenBank/DDBJ whole genome shotgun (WGS) entry which is preliminary data.</text>
</comment>
<dbReference type="InterPro" id="IPR036138">
    <property type="entry name" value="PBP_dimer_sf"/>
</dbReference>
<evidence type="ECO:0000313" key="7">
    <source>
        <dbReference type="Proteomes" id="UP000824140"/>
    </source>
</evidence>
<dbReference type="SUPFAM" id="SSF56601">
    <property type="entry name" value="beta-lactamase/transpeptidase-like"/>
    <property type="match status" value="1"/>
</dbReference>
<feature type="domain" description="Penicillin-binding protein dimerisation" evidence="5">
    <location>
        <begin position="52"/>
        <end position="303"/>
    </location>
</feature>
<evidence type="ECO:0000259" key="4">
    <source>
        <dbReference type="Pfam" id="PF00905"/>
    </source>
</evidence>
<evidence type="ECO:0000259" key="5">
    <source>
        <dbReference type="Pfam" id="PF03717"/>
    </source>
</evidence>